<evidence type="ECO:0000256" key="1">
    <source>
        <dbReference type="SAM" id="MobiDB-lite"/>
    </source>
</evidence>
<protein>
    <recommendedName>
        <fullName evidence="4">Right handed beta helix region</fullName>
    </recommendedName>
</protein>
<feature type="region of interest" description="Disordered" evidence="1">
    <location>
        <begin position="410"/>
        <end position="433"/>
    </location>
</feature>
<organism evidence="2 3">
    <name type="scientific">Haloarcula vallismortis</name>
    <name type="common">Halobacterium vallismortis</name>
    <dbReference type="NCBI Taxonomy" id="28442"/>
    <lineage>
        <taxon>Archaea</taxon>
        <taxon>Methanobacteriati</taxon>
        <taxon>Methanobacteriota</taxon>
        <taxon>Stenosarchaea group</taxon>
        <taxon>Halobacteria</taxon>
        <taxon>Halobacteriales</taxon>
        <taxon>Haloarculaceae</taxon>
        <taxon>Haloarcula</taxon>
    </lineage>
</organism>
<name>A0A1H2YL33_HALVA</name>
<dbReference type="STRING" id="28442.SAMN05443574_1136"/>
<dbReference type="Proteomes" id="UP000182573">
    <property type="component" value="Unassembled WGS sequence"/>
</dbReference>
<reference evidence="2 3" key="1">
    <citation type="submission" date="2016-10" db="EMBL/GenBank/DDBJ databases">
        <authorList>
            <person name="de Groot N.N."/>
        </authorList>
    </citation>
    <scope>NUCLEOTIDE SEQUENCE [LARGE SCALE GENOMIC DNA]</scope>
    <source>
        <strain evidence="2 3">DSM 3756</strain>
    </source>
</reference>
<sequence>MAKETPNHSYQRPDRGTQDWHIPLNENFSRIDTEVEIKDAAENLDQYQPKAGAKFLATDSRRIFFGDGEEWLEFGSAAGLARSVSLGENSGRTTVMSDGTFIAQPGQLQDVIDTASTGSEFGQAPAQTVKMVSGETYEVSETIRLKRGVRLECNGAKVVPTGDFNVFELARDTVLIDPFVDTRGKSWSSIQVVIGPQNAQKLDTANRAWVKDAYLLGDTGKGIGIQFRGGSKPCSMQTANGTIDGFDRAIDFYATGENRDSQGDWSNGNQFWGRIQDFRIGISMRSDGAEVSGNTVRVQTQPDPEVSEWLWKMADDPRESRDDNIYMMKGNTVMAYPWDVSSFKRNNSYYSESDRDAPFWFIGRGRRYGNSLVDMSGARGNQYVLNNSDTPDRNGIFTAHGGFVVGTTEYETNPAYQRNDSRNWHPQSRNENK</sequence>
<feature type="compositionally biased region" description="Basic and acidic residues" evidence="1">
    <location>
        <begin position="419"/>
        <end position="433"/>
    </location>
</feature>
<accession>A0A1H2YL33</accession>
<dbReference type="EMBL" id="FNOF01000013">
    <property type="protein sequence ID" value="SDX05701.1"/>
    <property type="molecule type" value="Genomic_DNA"/>
</dbReference>
<evidence type="ECO:0000313" key="3">
    <source>
        <dbReference type="Proteomes" id="UP000182573"/>
    </source>
</evidence>
<gene>
    <name evidence="2" type="ORF">SAMN05443574_1136</name>
</gene>
<feature type="region of interest" description="Disordered" evidence="1">
    <location>
        <begin position="1"/>
        <end position="21"/>
    </location>
</feature>
<dbReference type="RefSeq" id="WP_004515789.1">
    <property type="nucleotide sequence ID" value="NZ_FNOF01000013.1"/>
</dbReference>
<dbReference type="AlphaFoldDB" id="A0A1H2YL33"/>
<proteinExistence type="predicted"/>
<evidence type="ECO:0000313" key="2">
    <source>
        <dbReference type="EMBL" id="SDX05701.1"/>
    </source>
</evidence>
<evidence type="ECO:0008006" key="4">
    <source>
        <dbReference type="Google" id="ProtNLM"/>
    </source>
</evidence>
<feature type="compositionally biased region" description="Basic and acidic residues" evidence="1">
    <location>
        <begin position="1"/>
        <end position="18"/>
    </location>
</feature>